<proteinExistence type="inferred from homology"/>
<dbReference type="CDD" id="cd02020">
    <property type="entry name" value="CMPK"/>
    <property type="match status" value="1"/>
</dbReference>
<evidence type="ECO:0000313" key="11">
    <source>
        <dbReference type="EMBL" id="SEI82376.1"/>
    </source>
</evidence>
<dbReference type="PANTHER" id="PTHR21299">
    <property type="entry name" value="CYTIDYLATE KINASE/PANTOATE-BETA-ALANINE LIGASE"/>
    <property type="match status" value="1"/>
</dbReference>
<keyword evidence="3 8" id="KW-0547">Nucleotide-binding</keyword>
<dbReference type="EMBL" id="FNYC01000003">
    <property type="protein sequence ID" value="SEI82376.1"/>
    <property type="molecule type" value="Genomic_DNA"/>
</dbReference>
<keyword evidence="4 8" id="KW-0418">Kinase</keyword>
<dbReference type="HAMAP" id="MF_00238">
    <property type="entry name" value="Cytidyl_kinase_type1"/>
    <property type="match status" value="1"/>
</dbReference>
<dbReference type="GO" id="GO:0005524">
    <property type="term" value="F:ATP binding"/>
    <property type="evidence" value="ECO:0007669"/>
    <property type="project" value="UniProtKB-UniRule"/>
</dbReference>
<dbReference type="AlphaFoldDB" id="A0A1H6TSZ5"/>
<dbReference type="InterPro" id="IPR003136">
    <property type="entry name" value="Cytidylate_kin"/>
</dbReference>
<evidence type="ECO:0000256" key="9">
    <source>
        <dbReference type="SAM" id="MobiDB-lite"/>
    </source>
</evidence>
<gene>
    <name evidence="8" type="primary">cmk</name>
    <name evidence="11" type="ORF">SAMN04487997_1721</name>
</gene>
<dbReference type="EC" id="2.7.4.25" evidence="8"/>
<organism evidence="11 12">
    <name type="scientific">Frateuria terrea</name>
    <dbReference type="NCBI Taxonomy" id="529704"/>
    <lineage>
        <taxon>Bacteria</taxon>
        <taxon>Pseudomonadati</taxon>
        <taxon>Pseudomonadota</taxon>
        <taxon>Gammaproteobacteria</taxon>
        <taxon>Lysobacterales</taxon>
        <taxon>Rhodanobacteraceae</taxon>
        <taxon>Frateuria</taxon>
    </lineage>
</organism>
<dbReference type="GO" id="GO:0005829">
    <property type="term" value="C:cytosol"/>
    <property type="evidence" value="ECO:0007669"/>
    <property type="project" value="TreeGrafter"/>
</dbReference>
<evidence type="ECO:0000256" key="6">
    <source>
        <dbReference type="ARBA" id="ARBA00047615"/>
    </source>
</evidence>
<protein>
    <recommendedName>
        <fullName evidence="8">Cytidylate kinase</fullName>
        <shortName evidence="8">CK</shortName>
        <ecNumber evidence="8">2.7.4.25</ecNumber>
    </recommendedName>
    <alternativeName>
        <fullName evidence="8">Cytidine monophosphate kinase</fullName>
        <shortName evidence="8">CMP kinase</shortName>
    </alternativeName>
</protein>
<dbReference type="InterPro" id="IPR011994">
    <property type="entry name" value="Cytidylate_kinase_dom"/>
</dbReference>
<accession>A0A1H6TSZ5</accession>
<evidence type="ECO:0000256" key="4">
    <source>
        <dbReference type="ARBA" id="ARBA00022777"/>
    </source>
</evidence>
<dbReference type="NCBIfam" id="TIGR00017">
    <property type="entry name" value="cmk"/>
    <property type="match status" value="1"/>
</dbReference>
<feature type="domain" description="Cytidylate kinase" evidence="10">
    <location>
        <begin position="44"/>
        <end position="258"/>
    </location>
</feature>
<evidence type="ECO:0000256" key="3">
    <source>
        <dbReference type="ARBA" id="ARBA00022741"/>
    </source>
</evidence>
<feature type="binding site" evidence="8">
    <location>
        <begin position="47"/>
        <end position="55"/>
    </location>
    <ligand>
        <name>ATP</name>
        <dbReference type="ChEBI" id="CHEBI:30616"/>
    </ligand>
</feature>
<dbReference type="Gene3D" id="3.40.50.300">
    <property type="entry name" value="P-loop containing nucleotide triphosphate hydrolases"/>
    <property type="match status" value="1"/>
</dbReference>
<dbReference type="GO" id="GO:0006220">
    <property type="term" value="P:pyrimidine nucleotide metabolic process"/>
    <property type="evidence" value="ECO:0007669"/>
    <property type="project" value="UniProtKB-UniRule"/>
</dbReference>
<keyword evidence="2 8" id="KW-0808">Transferase</keyword>
<comment type="catalytic activity">
    <reaction evidence="6 8">
        <text>dCMP + ATP = dCDP + ADP</text>
        <dbReference type="Rhea" id="RHEA:25094"/>
        <dbReference type="ChEBI" id="CHEBI:30616"/>
        <dbReference type="ChEBI" id="CHEBI:57566"/>
        <dbReference type="ChEBI" id="CHEBI:58593"/>
        <dbReference type="ChEBI" id="CHEBI:456216"/>
        <dbReference type="EC" id="2.7.4.25"/>
    </reaction>
</comment>
<comment type="catalytic activity">
    <reaction evidence="7 8">
        <text>CMP + ATP = CDP + ADP</text>
        <dbReference type="Rhea" id="RHEA:11600"/>
        <dbReference type="ChEBI" id="CHEBI:30616"/>
        <dbReference type="ChEBI" id="CHEBI:58069"/>
        <dbReference type="ChEBI" id="CHEBI:60377"/>
        <dbReference type="ChEBI" id="CHEBI:456216"/>
        <dbReference type="EC" id="2.7.4.25"/>
    </reaction>
</comment>
<keyword evidence="5 8" id="KW-0067">ATP-binding</keyword>
<dbReference type="GO" id="GO:0036430">
    <property type="term" value="F:CMP kinase activity"/>
    <property type="evidence" value="ECO:0007669"/>
    <property type="project" value="RHEA"/>
</dbReference>
<dbReference type="InterPro" id="IPR027417">
    <property type="entry name" value="P-loop_NTPase"/>
</dbReference>
<evidence type="ECO:0000256" key="2">
    <source>
        <dbReference type="ARBA" id="ARBA00022679"/>
    </source>
</evidence>
<evidence type="ECO:0000256" key="1">
    <source>
        <dbReference type="ARBA" id="ARBA00009427"/>
    </source>
</evidence>
<evidence type="ECO:0000256" key="7">
    <source>
        <dbReference type="ARBA" id="ARBA00048478"/>
    </source>
</evidence>
<dbReference type="STRING" id="529704.SAMN02927913_2003"/>
<dbReference type="Proteomes" id="UP000199420">
    <property type="component" value="Unassembled WGS sequence"/>
</dbReference>
<dbReference type="SUPFAM" id="SSF52540">
    <property type="entry name" value="P-loop containing nucleoside triphosphate hydrolases"/>
    <property type="match status" value="1"/>
</dbReference>
<evidence type="ECO:0000313" key="12">
    <source>
        <dbReference type="Proteomes" id="UP000199420"/>
    </source>
</evidence>
<dbReference type="GO" id="GO:0036431">
    <property type="term" value="F:dCMP kinase activity"/>
    <property type="evidence" value="ECO:0007669"/>
    <property type="project" value="InterPro"/>
</dbReference>
<dbReference type="PANTHER" id="PTHR21299:SF2">
    <property type="entry name" value="CYTIDYLATE KINASE"/>
    <property type="match status" value="1"/>
</dbReference>
<dbReference type="Pfam" id="PF02224">
    <property type="entry name" value="Cytidylate_kin"/>
    <property type="match status" value="1"/>
</dbReference>
<reference evidence="11 12" key="1">
    <citation type="submission" date="2016-10" db="EMBL/GenBank/DDBJ databases">
        <authorList>
            <person name="de Groot N.N."/>
        </authorList>
    </citation>
    <scope>NUCLEOTIDE SEQUENCE [LARGE SCALE GENOMIC DNA]</scope>
    <source>
        <strain evidence="11 12">DSM 26515</strain>
    </source>
</reference>
<name>A0A1H6TSZ5_9GAMM</name>
<sequence length="259" mass="27221">MADGTATANARLDSTRQEGDQRVNMGLCRIGSPMSRTPPVPVLTIDGPSGSGKGTISRLVAEQLGWRLLDSGALYRAVGYAAGAEGLDLSDAEAVTRCAQSTKIRFQAPADGGDTRVIVNGHDATDELRTETAGAAASAIASIPSVRQALVDLQLGFRKSPGLVADGRDMGTVIFPDAPFKVFLTASAAERAKRRYKQLKEKGLNVTLGALQREIEARDERDASRTVAPLRPADDAVLVDTTGMPIDAVVAKVLAVVQP</sequence>
<feature type="region of interest" description="Disordered" evidence="9">
    <location>
        <begin position="1"/>
        <end position="22"/>
    </location>
</feature>
<dbReference type="GO" id="GO:0015949">
    <property type="term" value="P:nucleobase-containing small molecule interconversion"/>
    <property type="evidence" value="ECO:0007669"/>
    <property type="project" value="TreeGrafter"/>
</dbReference>
<keyword evidence="8" id="KW-0963">Cytoplasm</keyword>
<evidence type="ECO:0000259" key="10">
    <source>
        <dbReference type="Pfam" id="PF02224"/>
    </source>
</evidence>
<comment type="similarity">
    <text evidence="1 8">Belongs to the cytidylate kinase family. Type 1 subfamily.</text>
</comment>
<comment type="subcellular location">
    <subcellularLocation>
        <location evidence="8">Cytoplasm</location>
    </subcellularLocation>
</comment>
<evidence type="ECO:0000256" key="8">
    <source>
        <dbReference type="HAMAP-Rule" id="MF_00238"/>
    </source>
</evidence>
<keyword evidence="12" id="KW-1185">Reference proteome</keyword>
<evidence type="ECO:0000256" key="5">
    <source>
        <dbReference type="ARBA" id="ARBA00022840"/>
    </source>
</evidence>